<keyword evidence="3" id="KW-1185">Reference proteome</keyword>
<name>A0AAV7VSI7_PLEWA</name>
<feature type="region of interest" description="Disordered" evidence="1">
    <location>
        <begin position="29"/>
        <end position="95"/>
    </location>
</feature>
<dbReference type="EMBL" id="JANPWB010000003">
    <property type="protein sequence ID" value="KAJ1203551.1"/>
    <property type="molecule type" value="Genomic_DNA"/>
</dbReference>
<gene>
    <name evidence="2" type="ORF">NDU88_007336</name>
</gene>
<dbReference type="Proteomes" id="UP001066276">
    <property type="component" value="Chromosome 2_1"/>
</dbReference>
<protein>
    <submittedName>
        <fullName evidence="2">Uncharacterized protein</fullName>
    </submittedName>
</protein>
<comment type="caution">
    <text evidence="2">The sequence shown here is derived from an EMBL/GenBank/DDBJ whole genome shotgun (WGS) entry which is preliminary data.</text>
</comment>
<organism evidence="2 3">
    <name type="scientific">Pleurodeles waltl</name>
    <name type="common">Iberian ribbed newt</name>
    <dbReference type="NCBI Taxonomy" id="8319"/>
    <lineage>
        <taxon>Eukaryota</taxon>
        <taxon>Metazoa</taxon>
        <taxon>Chordata</taxon>
        <taxon>Craniata</taxon>
        <taxon>Vertebrata</taxon>
        <taxon>Euteleostomi</taxon>
        <taxon>Amphibia</taxon>
        <taxon>Batrachia</taxon>
        <taxon>Caudata</taxon>
        <taxon>Salamandroidea</taxon>
        <taxon>Salamandridae</taxon>
        <taxon>Pleurodelinae</taxon>
        <taxon>Pleurodeles</taxon>
    </lineage>
</organism>
<sequence length="95" mass="10263">MGPWSDPTADPASGGEQALTPYCLQLLRSWDRHPGSPPEEPARPRTARSMRLQAPPTEDPREAPECSGRPSPVKERPGKLQPTAAKKNSALPQGD</sequence>
<feature type="region of interest" description="Disordered" evidence="1">
    <location>
        <begin position="1"/>
        <end position="20"/>
    </location>
</feature>
<accession>A0AAV7VSI7</accession>
<proteinExistence type="predicted"/>
<reference evidence="2" key="1">
    <citation type="journal article" date="2022" name="bioRxiv">
        <title>Sequencing and chromosome-scale assembly of the giantPleurodeles waltlgenome.</title>
        <authorList>
            <person name="Brown T."/>
            <person name="Elewa A."/>
            <person name="Iarovenko S."/>
            <person name="Subramanian E."/>
            <person name="Araus A.J."/>
            <person name="Petzold A."/>
            <person name="Susuki M."/>
            <person name="Suzuki K.-i.T."/>
            <person name="Hayashi T."/>
            <person name="Toyoda A."/>
            <person name="Oliveira C."/>
            <person name="Osipova E."/>
            <person name="Leigh N.D."/>
            <person name="Simon A."/>
            <person name="Yun M.H."/>
        </authorList>
    </citation>
    <scope>NUCLEOTIDE SEQUENCE</scope>
    <source>
        <strain evidence="2">20211129_DDA</strain>
        <tissue evidence="2">Liver</tissue>
    </source>
</reference>
<dbReference type="AlphaFoldDB" id="A0AAV7VSI7"/>
<evidence type="ECO:0000256" key="1">
    <source>
        <dbReference type="SAM" id="MobiDB-lite"/>
    </source>
</evidence>
<evidence type="ECO:0000313" key="2">
    <source>
        <dbReference type="EMBL" id="KAJ1203551.1"/>
    </source>
</evidence>
<evidence type="ECO:0000313" key="3">
    <source>
        <dbReference type="Proteomes" id="UP001066276"/>
    </source>
</evidence>